<gene>
    <name evidence="2" type="ORF">E0F88_19470</name>
</gene>
<dbReference type="InterPro" id="IPR010093">
    <property type="entry name" value="SinI_DNA-bd"/>
</dbReference>
<dbReference type="AlphaFoldDB" id="A0A4R5DGS1"/>
<keyword evidence="2" id="KW-0238">DNA-binding</keyword>
<dbReference type="InterPro" id="IPR041657">
    <property type="entry name" value="HTH_17"/>
</dbReference>
<dbReference type="NCBIfam" id="TIGR01764">
    <property type="entry name" value="excise"/>
    <property type="match status" value="1"/>
</dbReference>
<feature type="domain" description="Helix-turn-helix" evidence="1">
    <location>
        <begin position="45"/>
        <end position="92"/>
    </location>
</feature>
<dbReference type="EMBL" id="SMFL01000007">
    <property type="protein sequence ID" value="TDE13232.1"/>
    <property type="molecule type" value="Genomic_DNA"/>
</dbReference>
<dbReference type="GO" id="GO:0003677">
    <property type="term" value="F:DNA binding"/>
    <property type="evidence" value="ECO:0007669"/>
    <property type="project" value="UniProtKB-KW"/>
</dbReference>
<dbReference type="Proteomes" id="UP000294850">
    <property type="component" value="Unassembled WGS sequence"/>
</dbReference>
<dbReference type="RefSeq" id="WP_131959953.1">
    <property type="nucleotide sequence ID" value="NZ_SMFL01000007.1"/>
</dbReference>
<proteinExistence type="predicted"/>
<evidence type="ECO:0000259" key="1">
    <source>
        <dbReference type="Pfam" id="PF12728"/>
    </source>
</evidence>
<dbReference type="OrthoDB" id="965908at2"/>
<evidence type="ECO:0000313" key="2">
    <source>
        <dbReference type="EMBL" id="TDE13232.1"/>
    </source>
</evidence>
<reference evidence="2 3" key="1">
    <citation type="submission" date="2019-03" db="EMBL/GenBank/DDBJ databases">
        <title>Dyadobacter AR-3-6 sp. nov., isolated from arctic soil.</title>
        <authorList>
            <person name="Chaudhary D.K."/>
        </authorList>
    </citation>
    <scope>NUCLEOTIDE SEQUENCE [LARGE SCALE GENOMIC DNA]</scope>
    <source>
        <strain evidence="2 3">AR-3-6</strain>
    </source>
</reference>
<name>A0A4R5DGS1_9BACT</name>
<protein>
    <submittedName>
        <fullName evidence="2">DNA-binding protein</fullName>
    </submittedName>
</protein>
<organism evidence="2 3">
    <name type="scientific">Dyadobacter psychrotolerans</name>
    <dbReference type="NCBI Taxonomy" id="2541721"/>
    <lineage>
        <taxon>Bacteria</taxon>
        <taxon>Pseudomonadati</taxon>
        <taxon>Bacteroidota</taxon>
        <taxon>Cytophagia</taxon>
        <taxon>Cytophagales</taxon>
        <taxon>Spirosomataceae</taxon>
        <taxon>Dyadobacter</taxon>
    </lineage>
</organism>
<evidence type="ECO:0000313" key="3">
    <source>
        <dbReference type="Proteomes" id="UP000294850"/>
    </source>
</evidence>
<sequence length="104" mass="12311">MDELEKINPFHILAQRLTRIEQMLVLLMENTDLSPDPTKTQQPELLSISEAARFLGLSKQAVYRHIGKISHYKRNGRLYFKRQELVEYVEQGRRIARKYGPSRR</sequence>
<dbReference type="Pfam" id="PF12728">
    <property type="entry name" value="HTH_17"/>
    <property type="match status" value="1"/>
</dbReference>
<comment type="caution">
    <text evidence="2">The sequence shown here is derived from an EMBL/GenBank/DDBJ whole genome shotgun (WGS) entry which is preliminary data.</text>
</comment>
<keyword evidence="3" id="KW-1185">Reference proteome</keyword>
<accession>A0A4R5DGS1</accession>